<evidence type="ECO:0000313" key="4">
    <source>
        <dbReference type="EMBL" id="TXC64519.1"/>
    </source>
</evidence>
<dbReference type="EMBL" id="VOQQ01000001">
    <property type="protein sequence ID" value="TXC64519.1"/>
    <property type="molecule type" value="Genomic_DNA"/>
</dbReference>
<name>A0A5C6TW99_9SPHN</name>
<sequence>MAWGDRFARWAQRFASTDVAQADSSQEIGPAPRRAVDRHRALYTQIGDFLFAHDLDITALNFAFAQDHVSADPATVRAVNAALAQYGCLTNAVVEEIIAERDADKITPETLETMLAKVESHLAEVMEVTEGSRASADDYGTRLKEQVDDMAESPGGSTPAIEKVIALTRTMIETMRAAEARLKASQKDARALQRNLEAARRAAEQDYLTGLPNRRAFEAVLKTRESLAREGGRPLAIAFCDLDHFKAINDSYGHDTGDRVLQFVASLLAQVSHDGCHVARHGGEEFAMLLDATTEEAARIVDEARDDLSARKLVNRDDGARLPPVSFSAGIADVLAYSDGRAALKAADEALYLAKQQGRNRVYIAARPVQGG</sequence>
<dbReference type="InterPro" id="IPR050469">
    <property type="entry name" value="Diguanylate_Cyclase"/>
</dbReference>
<dbReference type="GO" id="GO:0043709">
    <property type="term" value="P:cell adhesion involved in single-species biofilm formation"/>
    <property type="evidence" value="ECO:0007669"/>
    <property type="project" value="TreeGrafter"/>
</dbReference>
<dbReference type="RefSeq" id="WP_147043942.1">
    <property type="nucleotide sequence ID" value="NZ_BAABIR010000001.1"/>
</dbReference>
<dbReference type="EC" id="2.7.7.65" evidence="1"/>
<dbReference type="GO" id="GO:0052621">
    <property type="term" value="F:diguanylate cyclase activity"/>
    <property type="evidence" value="ECO:0007669"/>
    <property type="project" value="UniProtKB-EC"/>
</dbReference>
<dbReference type="GO" id="GO:0005886">
    <property type="term" value="C:plasma membrane"/>
    <property type="evidence" value="ECO:0007669"/>
    <property type="project" value="TreeGrafter"/>
</dbReference>
<dbReference type="Gene3D" id="3.30.70.270">
    <property type="match status" value="1"/>
</dbReference>
<dbReference type="OrthoDB" id="9812260at2"/>
<gene>
    <name evidence="4" type="ORF">FRZ32_13165</name>
</gene>
<feature type="coiled-coil region" evidence="2">
    <location>
        <begin position="175"/>
        <end position="206"/>
    </location>
</feature>
<dbReference type="PANTHER" id="PTHR45138">
    <property type="entry name" value="REGULATORY COMPONENTS OF SENSORY TRANSDUCTION SYSTEM"/>
    <property type="match status" value="1"/>
</dbReference>
<dbReference type="SMART" id="SM00267">
    <property type="entry name" value="GGDEF"/>
    <property type="match status" value="1"/>
</dbReference>
<dbReference type="GO" id="GO:1902201">
    <property type="term" value="P:negative regulation of bacterial-type flagellum-dependent cell motility"/>
    <property type="evidence" value="ECO:0007669"/>
    <property type="project" value="TreeGrafter"/>
</dbReference>
<keyword evidence="5" id="KW-1185">Reference proteome</keyword>
<dbReference type="SUPFAM" id="SSF55073">
    <property type="entry name" value="Nucleotide cyclase"/>
    <property type="match status" value="1"/>
</dbReference>
<dbReference type="FunFam" id="3.30.70.270:FF:000001">
    <property type="entry name" value="Diguanylate cyclase domain protein"/>
    <property type="match status" value="1"/>
</dbReference>
<feature type="domain" description="GGDEF" evidence="3">
    <location>
        <begin position="233"/>
        <end position="367"/>
    </location>
</feature>
<evidence type="ECO:0000259" key="3">
    <source>
        <dbReference type="PROSITE" id="PS50887"/>
    </source>
</evidence>
<keyword evidence="2" id="KW-0175">Coiled coil</keyword>
<evidence type="ECO:0000256" key="2">
    <source>
        <dbReference type="SAM" id="Coils"/>
    </source>
</evidence>
<dbReference type="NCBIfam" id="TIGR00254">
    <property type="entry name" value="GGDEF"/>
    <property type="match status" value="1"/>
</dbReference>
<dbReference type="InterPro" id="IPR043128">
    <property type="entry name" value="Rev_trsase/Diguanyl_cyclase"/>
</dbReference>
<organism evidence="4 5">
    <name type="scientific">Allosphingosinicella ginsenosidimutans</name>
    <dbReference type="NCBI Taxonomy" id="1176539"/>
    <lineage>
        <taxon>Bacteria</taxon>
        <taxon>Pseudomonadati</taxon>
        <taxon>Pseudomonadota</taxon>
        <taxon>Alphaproteobacteria</taxon>
        <taxon>Sphingomonadales</taxon>
        <taxon>Sphingomonadaceae</taxon>
        <taxon>Allosphingosinicella</taxon>
    </lineage>
</organism>
<dbReference type="InterPro" id="IPR029787">
    <property type="entry name" value="Nucleotide_cyclase"/>
</dbReference>
<dbReference type="Pfam" id="PF00990">
    <property type="entry name" value="GGDEF"/>
    <property type="match status" value="1"/>
</dbReference>
<dbReference type="AlphaFoldDB" id="A0A5C6TW99"/>
<evidence type="ECO:0000313" key="5">
    <source>
        <dbReference type="Proteomes" id="UP000321249"/>
    </source>
</evidence>
<dbReference type="PANTHER" id="PTHR45138:SF24">
    <property type="entry name" value="DIGUANYLATE CYCLASE DGCC-RELATED"/>
    <property type="match status" value="1"/>
</dbReference>
<dbReference type="CDD" id="cd01949">
    <property type="entry name" value="GGDEF"/>
    <property type="match status" value="1"/>
</dbReference>
<protein>
    <recommendedName>
        <fullName evidence="1">diguanylate cyclase</fullName>
        <ecNumber evidence="1">2.7.7.65</ecNumber>
    </recommendedName>
</protein>
<dbReference type="InterPro" id="IPR000160">
    <property type="entry name" value="GGDEF_dom"/>
</dbReference>
<evidence type="ECO:0000256" key="1">
    <source>
        <dbReference type="ARBA" id="ARBA00012528"/>
    </source>
</evidence>
<dbReference type="Proteomes" id="UP000321249">
    <property type="component" value="Unassembled WGS sequence"/>
</dbReference>
<comment type="caution">
    <text evidence="4">The sequence shown here is derived from an EMBL/GenBank/DDBJ whole genome shotgun (WGS) entry which is preliminary data.</text>
</comment>
<dbReference type="PROSITE" id="PS50887">
    <property type="entry name" value="GGDEF"/>
    <property type="match status" value="1"/>
</dbReference>
<reference evidence="4 5" key="1">
    <citation type="journal article" date="2015" name="J. Microbiol.">
        <title>Sphingosinicella ginsenosidimutans sp. nov., with ginsenoside converting activity.</title>
        <authorList>
            <person name="Kim J.K."/>
            <person name="Kang M.S."/>
            <person name="Park S.C."/>
            <person name="Kim K.M."/>
            <person name="Choi K."/>
            <person name="Yoon M.H."/>
            <person name="Im W.T."/>
        </authorList>
    </citation>
    <scope>NUCLEOTIDE SEQUENCE [LARGE SCALE GENOMIC DNA]</scope>
    <source>
        <strain evidence="4 5">BS-11</strain>
    </source>
</reference>
<proteinExistence type="predicted"/>
<accession>A0A5C6TW99</accession>